<protein>
    <submittedName>
        <fullName evidence="2">Uncharacterized protein</fullName>
    </submittedName>
</protein>
<dbReference type="Proteomes" id="UP001335648">
    <property type="component" value="Unassembled WGS sequence"/>
</dbReference>
<name>A0AAN8GT93_9TELE</name>
<gene>
    <name evidence="2" type="ORF">CesoFtcFv8_015355</name>
</gene>
<dbReference type="EMBL" id="JAULUE010002057">
    <property type="protein sequence ID" value="KAK5889342.1"/>
    <property type="molecule type" value="Genomic_DNA"/>
</dbReference>
<evidence type="ECO:0000313" key="3">
    <source>
        <dbReference type="Proteomes" id="UP001335648"/>
    </source>
</evidence>
<comment type="caution">
    <text evidence="2">The sequence shown here is derived from an EMBL/GenBank/DDBJ whole genome shotgun (WGS) entry which is preliminary data.</text>
</comment>
<evidence type="ECO:0000313" key="2">
    <source>
        <dbReference type="EMBL" id="KAK5889342.1"/>
    </source>
</evidence>
<sequence length="73" mass="7929">MNISSVEREESGPEGDVEGRTGAKCYAEKGVDLMGKVHTISVHELAPDGNWQVAKRKRIVSTSHAWAGLEKGH</sequence>
<evidence type="ECO:0000256" key="1">
    <source>
        <dbReference type="SAM" id="MobiDB-lite"/>
    </source>
</evidence>
<accession>A0AAN8GT93</accession>
<feature type="region of interest" description="Disordered" evidence="1">
    <location>
        <begin position="1"/>
        <end position="21"/>
    </location>
</feature>
<keyword evidence="3" id="KW-1185">Reference proteome</keyword>
<organism evidence="2 3">
    <name type="scientific">Champsocephalus esox</name>
    <name type="common">pike icefish</name>
    <dbReference type="NCBI Taxonomy" id="159716"/>
    <lineage>
        <taxon>Eukaryota</taxon>
        <taxon>Metazoa</taxon>
        <taxon>Chordata</taxon>
        <taxon>Craniata</taxon>
        <taxon>Vertebrata</taxon>
        <taxon>Euteleostomi</taxon>
        <taxon>Actinopterygii</taxon>
        <taxon>Neopterygii</taxon>
        <taxon>Teleostei</taxon>
        <taxon>Neoteleostei</taxon>
        <taxon>Acanthomorphata</taxon>
        <taxon>Eupercaria</taxon>
        <taxon>Perciformes</taxon>
        <taxon>Notothenioidei</taxon>
        <taxon>Channichthyidae</taxon>
        <taxon>Champsocephalus</taxon>
    </lineage>
</organism>
<dbReference type="AlphaFoldDB" id="A0AAN8GT93"/>
<proteinExistence type="predicted"/>
<reference evidence="2 3" key="1">
    <citation type="journal article" date="2023" name="Mol. Biol. Evol.">
        <title>Genomics of Secondarily Temperate Adaptation in the Only Non-Antarctic Icefish.</title>
        <authorList>
            <person name="Rivera-Colon A.G."/>
            <person name="Rayamajhi N."/>
            <person name="Minhas B.F."/>
            <person name="Madrigal G."/>
            <person name="Bilyk K.T."/>
            <person name="Yoon V."/>
            <person name="Hune M."/>
            <person name="Gregory S."/>
            <person name="Cheng C.H.C."/>
            <person name="Catchen J.M."/>
        </authorList>
    </citation>
    <scope>NUCLEOTIDE SEQUENCE [LARGE SCALE GENOMIC DNA]</scope>
    <source>
        <strain evidence="2">JC2023a</strain>
    </source>
</reference>